<keyword evidence="1 11" id="KW-0645">Protease</keyword>
<dbReference type="SUPFAM" id="SSF50494">
    <property type="entry name" value="Trypsin-like serine proteases"/>
    <property type="match status" value="1"/>
</dbReference>
<dbReference type="SUPFAM" id="SSF56487">
    <property type="entry name" value="SRCR-like"/>
    <property type="match status" value="1"/>
</dbReference>
<dbReference type="InterPro" id="IPR002172">
    <property type="entry name" value="LDrepeatLR_classA_rpt"/>
</dbReference>
<feature type="disulfide bond" evidence="5">
    <location>
        <begin position="88"/>
        <end position="100"/>
    </location>
</feature>
<feature type="domain" description="SRCR" evidence="10">
    <location>
        <begin position="132"/>
        <end position="167"/>
    </location>
</feature>
<dbReference type="STRING" id="240159.A0A4U5V1I0"/>
<evidence type="ECO:0000259" key="10">
    <source>
        <dbReference type="PROSITE" id="PS50287"/>
    </source>
</evidence>
<dbReference type="PANTHER" id="PTHR24252">
    <property type="entry name" value="ACROSIN-RELATED"/>
    <property type="match status" value="1"/>
</dbReference>
<dbReference type="SMART" id="SM00020">
    <property type="entry name" value="Tryp_SPc"/>
    <property type="match status" value="1"/>
</dbReference>
<dbReference type="Gene3D" id="2.40.10.10">
    <property type="entry name" value="Trypsin-like serine proteases"/>
    <property type="match status" value="2"/>
</dbReference>
<dbReference type="InterPro" id="IPR018114">
    <property type="entry name" value="TRYPSIN_HIS"/>
</dbReference>
<evidence type="ECO:0000313" key="12">
    <source>
        <dbReference type="Proteomes" id="UP000298787"/>
    </source>
</evidence>
<dbReference type="PROSITE" id="PS00134">
    <property type="entry name" value="TRYPSIN_HIS"/>
    <property type="match status" value="1"/>
</dbReference>
<dbReference type="InterPro" id="IPR009003">
    <property type="entry name" value="Peptidase_S1_PA"/>
</dbReference>
<name>A0A4U5V1I0_COLLU</name>
<evidence type="ECO:0000256" key="7">
    <source>
        <dbReference type="SAM" id="MobiDB-lite"/>
    </source>
</evidence>
<feature type="transmembrane region" description="Helical" evidence="8">
    <location>
        <begin position="61"/>
        <end position="84"/>
    </location>
</feature>
<gene>
    <name evidence="11" type="ORF">D9C73_015353</name>
</gene>
<evidence type="ECO:0000256" key="4">
    <source>
        <dbReference type="ARBA" id="ARBA00023157"/>
    </source>
</evidence>
<evidence type="ECO:0000256" key="6">
    <source>
        <dbReference type="PROSITE-ProRule" id="PRU00196"/>
    </source>
</evidence>
<keyword evidence="4 5" id="KW-1015">Disulfide bond</keyword>
<keyword evidence="3" id="KW-0720">Serine protease</keyword>
<evidence type="ECO:0000313" key="11">
    <source>
        <dbReference type="EMBL" id="TKS81248.1"/>
    </source>
</evidence>
<dbReference type="SMART" id="SM00202">
    <property type="entry name" value="SR"/>
    <property type="match status" value="1"/>
</dbReference>
<dbReference type="Gene3D" id="3.10.250.10">
    <property type="entry name" value="SRCR-like domain"/>
    <property type="match status" value="1"/>
</dbReference>
<dbReference type="Proteomes" id="UP000298787">
    <property type="component" value="Chromosome 13"/>
</dbReference>
<dbReference type="InterPro" id="IPR036055">
    <property type="entry name" value="LDL_receptor-like_sf"/>
</dbReference>
<evidence type="ECO:0000259" key="9">
    <source>
        <dbReference type="PROSITE" id="PS50240"/>
    </source>
</evidence>
<organism evidence="11 12">
    <name type="scientific">Collichthys lucidus</name>
    <name type="common">Big head croaker</name>
    <name type="synonym">Sciaena lucida</name>
    <dbReference type="NCBI Taxonomy" id="240159"/>
    <lineage>
        <taxon>Eukaryota</taxon>
        <taxon>Metazoa</taxon>
        <taxon>Chordata</taxon>
        <taxon>Craniata</taxon>
        <taxon>Vertebrata</taxon>
        <taxon>Euteleostomi</taxon>
        <taxon>Actinopterygii</taxon>
        <taxon>Neopterygii</taxon>
        <taxon>Teleostei</taxon>
        <taxon>Neoteleostei</taxon>
        <taxon>Acanthomorphata</taxon>
        <taxon>Eupercaria</taxon>
        <taxon>Sciaenidae</taxon>
        <taxon>Collichthys</taxon>
    </lineage>
</organism>
<dbReference type="PANTHER" id="PTHR24252:SF30">
    <property type="entry name" value="TRANSMEMBRANE SERINE PROTEASE 2"/>
    <property type="match status" value="1"/>
</dbReference>
<sequence length="433" mass="47544">MTTNPYLNSVSCYINEDIKRKQPPPSSSDVKPQYVHHLSPSPPPKIPIPKHKGTKQRCVKFTVAAVISLLLLLLLAGILLAYYYSSSCVHGMQCGDGMGCVWESQWCDGVTDCPAGQDEANCVRMHGSSFLLQIYSTQSKNWRSVCSHGWTEQKGRASCRNIGYSRGTYFKSGQQKADSDGGFLIVKSDFNPEASILRQLVLSDTCPNNSVATLFCTDCGSGLNSSSASGSQPASLGSWPWQVSLQFGGSHRCGGAIISPYWIVTAAHCVARSSSPGDWLVYAGIVDPLGTLFNPAYSVRRIVVHEGFNSVTRRNDIALLRLSKPLDITDTGSPYLMQAQVSLVNSAECNSSIAYNGRISQDMLCTRETEAAAKMCNIDSGGPLVSLKDGVWWLRGNNIWGEHCTERNRPGVYGNITYFLDWIYHQMRKHQDD</sequence>
<comment type="caution">
    <text evidence="6">Lacks conserved residue(s) required for the propagation of feature annotation.</text>
</comment>
<keyword evidence="2" id="KW-0378">Hydrolase</keyword>
<feature type="disulfide bond" evidence="5">
    <location>
        <begin position="107"/>
        <end position="122"/>
    </location>
</feature>
<dbReference type="InterPro" id="IPR001190">
    <property type="entry name" value="SRCR"/>
</dbReference>
<dbReference type="Pfam" id="PF15494">
    <property type="entry name" value="SRCR_2"/>
    <property type="match status" value="1"/>
</dbReference>
<dbReference type="InterPro" id="IPR036772">
    <property type="entry name" value="SRCR-like_dom_sf"/>
</dbReference>
<evidence type="ECO:0000256" key="1">
    <source>
        <dbReference type="ARBA" id="ARBA00022670"/>
    </source>
</evidence>
<dbReference type="InterPro" id="IPR001314">
    <property type="entry name" value="Peptidase_S1A"/>
</dbReference>
<dbReference type="PRINTS" id="PR00722">
    <property type="entry name" value="CHYMOTRYPSIN"/>
</dbReference>
<dbReference type="Pfam" id="PF00089">
    <property type="entry name" value="Trypsin"/>
    <property type="match status" value="1"/>
</dbReference>
<keyword evidence="8" id="KW-1133">Transmembrane helix</keyword>
<evidence type="ECO:0000256" key="2">
    <source>
        <dbReference type="ARBA" id="ARBA00022801"/>
    </source>
</evidence>
<dbReference type="FunFam" id="2.40.10.10:FF:000068">
    <property type="entry name" value="transmembrane protease serine 2"/>
    <property type="match status" value="1"/>
</dbReference>
<evidence type="ECO:0000256" key="3">
    <source>
        <dbReference type="ARBA" id="ARBA00022825"/>
    </source>
</evidence>
<dbReference type="PROSITE" id="PS50240">
    <property type="entry name" value="TRYPSIN_DOM"/>
    <property type="match status" value="1"/>
</dbReference>
<dbReference type="PROSITE" id="PS50068">
    <property type="entry name" value="LDLRA_2"/>
    <property type="match status" value="1"/>
</dbReference>
<keyword evidence="8 11" id="KW-0812">Transmembrane</keyword>
<dbReference type="InterPro" id="IPR001254">
    <property type="entry name" value="Trypsin_dom"/>
</dbReference>
<keyword evidence="12" id="KW-1185">Reference proteome</keyword>
<dbReference type="CDD" id="cd00190">
    <property type="entry name" value="Tryp_SPc"/>
    <property type="match status" value="1"/>
</dbReference>
<proteinExistence type="predicted"/>
<feature type="region of interest" description="Disordered" evidence="7">
    <location>
        <begin position="18"/>
        <end position="51"/>
    </location>
</feature>
<keyword evidence="8" id="KW-0472">Membrane</keyword>
<reference evidence="11 12" key="1">
    <citation type="submission" date="2019-01" db="EMBL/GenBank/DDBJ databases">
        <title>Genome Assembly of Collichthys lucidus.</title>
        <authorList>
            <person name="Cai M."/>
            <person name="Xiao S."/>
        </authorList>
    </citation>
    <scope>NUCLEOTIDE SEQUENCE [LARGE SCALE GENOMIC DNA]</scope>
    <source>
        <strain evidence="11">JT15FE1705JMU</strain>
        <tissue evidence="11">Muscle</tissue>
    </source>
</reference>
<dbReference type="GO" id="GO:0004252">
    <property type="term" value="F:serine-type endopeptidase activity"/>
    <property type="evidence" value="ECO:0007669"/>
    <property type="project" value="InterPro"/>
</dbReference>
<dbReference type="GO" id="GO:0016020">
    <property type="term" value="C:membrane"/>
    <property type="evidence" value="ECO:0007669"/>
    <property type="project" value="InterPro"/>
</dbReference>
<evidence type="ECO:0000256" key="5">
    <source>
        <dbReference type="PROSITE-ProRule" id="PRU00124"/>
    </source>
</evidence>
<feature type="domain" description="Peptidase S1" evidence="9">
    <location>
        <begin position="227"/>
        <end position="428"/>
    </location>
</feature>
<dbReference type="SMART" id="SM00192">
    <property type="entry name" value="LDLa"/>
    <property type="match status" value="1"/>
</dbReference>
<dbReference type="SUPFAM" id="SSF57424">
    <property type="entry name" value="LDL receptor-like module"/>
    <property type="match status" value="1"/>
</dbReference>
<dbReference type="Gene3D" id="4.10.400.10">
    <property type="entry name" value="Low-density Lipoprotein Receptor"/>
    <property type="match status" value="1"/>
</dbReference>
<dbReference type="EMBL" id="CM014090">
    <property type="protein sequence ID" value="TKS81248.1"/>
    <property type="molecule type" value="Genomic_DNA"/>
</dbReference>
<dbReference type="AlphaFoldDB" id="A0A4U5V1I0"/>
<dbReference type="GO" id="GO:0006508">
    <property type="term" value="P:proteolysis"/>
    <property type="evidence" value="ECO:0007669"/>
    <property type="project" value="UniProtKB-KW"/>
</dbReference>
<protein>
    <submittedName>
        <fullName evidence="11">Transmembrane protease serine 2</fullName>
    </submittedName>
</protein>
<evidence type="ECO:0000256" key="8">
    <source>
        <dbReference type="SAM" id="Phobius"/>
    </source>
</evidence>
<accession>A0A4U5V1I0</accession>
<dbReference type="CDD" id="cd00112">
    <property type="entry name" value="LDLa"/>
    <property type="match status" value="1"/>
</dbReference>
<dbReference type="PROSITE" id="PS50287">
    <property type="entry name" value="SRCR_2"/>
    <property type="match status" value="1"/>
</dbReference>
<dbReference type="InterPro" id="IPR043504">
    <property type="entry name" value="Peptidase_S1_PA_chymotrypsin"/>
</dbReference>